<proteinExistence type="predicted"/>
<organism evidence="2 3">
    <name type="scientific">Dissostichus mawsoni</name>
    <name type="common">Antarctic cod</name>
    <dbReference type="NCBI Taxonomy" id="36200"/>
    <lineage>
        <taxon>Eukaryota</taxon>
        <taxon>Metazoa</taxon>
        <taxon>Chordata</taxon>
        <taxon>Craniata</taxon>
        <taxon>Vertebrata</taxon>
        <taxon>Euteleostomi</taxon>
        <taxon>Actinopterygii</taxon>
        <taxon>Neopterygii</taxon>
        <taxon>Teleostei</taxon>
        <taxon>Neoteleostei</taxon>
        <taxon>Acanthomorphata</taxon>
        <taxon>Eupercaria</taxon>
        <taxon>Perciformes</taxon>
        <taxon>Notothenioidei</taxon>
        <taxon>Nototheniidae</taxon>
        <taxon>Dissostichus</taxon>
    </lineage>
</organism>
<reference evidence="2 3" key="1">
    <citation type="submission" date="2020-03" db="EMBL/GenBank/DDBJ databases">
        <title>Dissostichus mawsoni Genome sequencing and assembly.</title>
        <authorList>
            <person name="Park H."/>
        </authorList>
    </citation>
    <scope>NUCLEOTIDE SEQUENCE [LARGE SCALE GENOMIC DNA]</scope>
    <source>
        <strain evidence="2">DM0001</strain>
        <tissue evidence="2">Muscle</tissue>
    </source>
</reference>
<comment type="caution">
    <text evidence="2">The sequence shown here is derived from an EMBL/GenBank/DDBJ whole genome shotgun (WGS) entry which is preliminary data.</text>
</comment>
<accession>A0A7J5YSY1</accession>
<keyword evidence="3" id="KW-1185">Reference proteome</keyword>
<sequence>MERPLVGFNVLEEIIEGQPERLICTLVKLLRDAISVPVEKAEAIVSFIQAVEPSMSQGRLRTGVNDIVIPAEDESTGGYWLRVPANRARPIITGTPKRPIMLRREQRPVLEQQPSEEMFGKTTRNSGVERQLEFQTLPDMDIAQREAGGQARGLCEEEYSSDRGELQLEDEPEISHQTDSEEDNEQTTPNVPQNEDEQELPQRACPEERVQDPEPDSPVPLRRSTRERRPGQILTYSSLGLPTYQSGPTVNAMDTYLMPYTHLWYSQTCPPSFHYTPLIPYPHSPFTCPIQGY</sequence>
<evidence type="ECO:0000313" key="2">
    <source>
        <dbReference type="EMBL" id="KAF3852586.1"/>
    </source>
</evidence>
<evidence type="ECO:0000313" key="3">
    <source>
        <dbReference type="Proteomes" id="UP000518266"/>
    </source>
</evidence>
<dbReference type="EMBL" id="JAAKFY010000009">
    <property type="protein sequence ID" value="KAF3852586.1"/>
    <property type="molecule type" value="Genomic_DNA"/>
</dbReference>
<protein>
    <submittedName>
        <fullName evidence="2">Uncharacterized protein</fullName>
    </submittedName>
</protein>
<dbReference type="AlphaFoldDB" id="A0A7J5YSY1"/>
<dbReference type="OrthoDB" id="8933850at2759"/>
<evidence type="ECO:0000256" key="1">
    <source>
        <dbReference type="SAM" id="MobiDB-lite"/>
    </source>
</evidence>
<gene>
    <name evidence="2" type="ORF">F7725_005941</name>
</gene>
<dbReference type="Proteomes" id="UP000518266">
    <property type="component" value="Unassembled WGS sequence"/>
</dbReference>
<name>A0A7J5YSY1_DISMA</name>
<feature type="region of interest" description="Disordered" evidence="1">
    <location>
        <begin position="147"/>
        <end position="232"/>
    </location>
</feature>